<dbReference type="InterPro" id="IPR001680">
    <property type="entry name" value="WD40_rpt"/>
</dbReference>
<organism evidence="1 2">
    <name type="scientific">Riccia fluitans</name>
    <dbReference type="NCBI Taxonomy" id="41844"/>
    <lineage>
        <taxon>Eukaryota</taxon>
        <taxon>Viridiplantae</taxon>
        <taxon>Streptophyta</taxon>
        <taxon>Embryophyta</taxon>
        <taxon>Marchantiophyta</taxon>
        <taxon>Marchantiopsida</taxon>
        <taxon>Marchantiidae</taxon>
        <taxon>Marchantiales</taxon>
        <taxon>Ricciaceae</taxon>
        <taxon>Riccia</taxon>
    </lineage>
</organism>
<comment type="caution">
    <text evidence="1">The sequence shown here is derived from an EMBL/GenBank/DDBJ whole genome shotgun (WGS) entry which is preliminary data.</text>
</comment>
<sequence>MEFSDTYKHTGPCYFSPDARFIAVVVDYRLVIRDVYTLKVVQLYSCLDKISYVEWAPDSEYILCALFKKSVVQAWSVSQPEWTCKIDEGAAGITHARWSPDSRHILTTSEFMLRVTVWSLVSKACVHLQWPKHASRAVSFTQDGKFVAIGTRKDCKDYVNLLSCQGWEAMGVFETDTADFSDLEWSPTDSTIAVWDSPLEYKVLIYSPDGRCLFKYSAYENALGIKTVAWSPCGKFLGVGSYDQAVRALNHLTWKPVAEFTHPAVVKGPYNVVVFKEIEESMQMDVSRLSINGKSSHDRCAFKGDHGHGDDDRPEGRTRIRYDVLEFPVTVPSIKPPLDKPNPKQGIGILAWSPDSHFLLTRNDNMANALWIWDIKRLELSAVLLHRDPIRAAAWDPINARIALCTGTSSLFLWTPAGACCVHIPLPQFVACDLKWNPDGSSLLLKDKEAFCVTFVPAICDFENVTGIPVC</sequence>
<proteinExistence type="predicted"/>
<dbReference type="EMBL" id="JBHFFA010000008">
    <property type="protein sequence ID" value="KAL2610472.1"/>
    <property type="molecule type" value="Genomic_DNA"/>
</dbReference>
<reference evidence="1 2" key="1">
    <citation type="submission" date="2024-09" db="EMBL/GenBank/DDBJ databases">
        <title>Chromosome-scale assembly of Riccia fluitans.</title>
        <authorList>
            <person name="Paukszto L."/>
            <person name="Sawicki J."/>
            <person name="Karawczyk K."/>
            <person name="Piernik-Szablinska J."/>
            <person name="Szczecinska M."/>
            <person name="Mazdziarz M."/>
        </authorList>
    </citation>
    <scope>NUCLEOTIDE SEQUENCE [LARGE SCALE GENOMIC DNA]</scope>
    <source>
        <strain evidence="1">Rf_01</strain>
        <tissue evidence="1">Aerial parts of the thallus</tissue>
    </source>
</reference>
<dbReference type="Proteomes" id="UP001605036">
    <property type="component" value="Unassembled WGS sequence"/>
</dbReference>
<dbReference type="PANTHER" id="PTHR16220:SF0">
    <property type="entry name" value="WD REPEAT-CONTAINING PROTEIN WRAP73"/>
    <property type="match status" value="1"/>
</dbReference>
<dbReference type="Pfam" id="PF00400">
    <property type="entry name" value="WD40"/>
    <property type="match status" value="1"/>
</dbReference>
<name>A0ABD1XNF0_9MARC</name>
<dbReference type="InterPro" id="IPR015943">
    <property type="entry name" value="WD40/YVTN_repeat-like_dom_sf"/>
</dbReference>
<evidence type="ECO:0008006" key="3">
    <source>
        <dbReference type="Google" id="ProtNLM"/>
    </source>
</evidence>
<dbReference type="PANTHER" id="PTHR16220">
    <property type="entry name" value="WD REPEAT PROTEIN 8-RELATED"/>
    <property type="match status" value="1"/>
</dbReference>
<dbReference type="AlphaFoldDB" id="A0ABD1XNF0"/>
<keyword evidence="2" id="KW-1185">Reference proteome</keyword>
<protein>
    <recommendedName>
        <fullName evidence="3">WD repeat-containing protein WRAP73</fullName>
    </recommendedName>
</protein>
<dbReference type="Gene3D" id="2.130.10.10">
    <property type="entry name" value="YVTN repeat-like/Quinoprotein amine dehydrogenase"/>
    <property type="match status" value="3"/>
</dbReference>
<dbReference type="SUPFAM" id="SSF82171">
    <property type="entry name" value="DPP6 N-terminal domain-like"/>
    <property type="match status" value="1"/>
</dbReference>
<dbReference type="InterPro" id="IPR052778">
    <property type="entry name" value="Centrosome-WD_assoc"/>
</dbReference>
<evidence type="ECO:0000313" key="2">
    <source>
        <dbReference type="Proteomes" id="UP001605036"/>
    </source>
</evidence>
<dbReference type="SMART" id="SM00320">
    <property type="entry name" value="WD40"/>
    <property type="match status" value="5"/>
</dbReference>
<accession>A0ABD1XNF0</accession>
<evidence type="ECO:0000313" key="1">
    <source>
        <dbReference type="EMBL" id="KAL2610472.1"/>
    </source>
</evidence>
<gene>
    <name evidence="1" type="ORF">R1flu_029045</name>
</gene>